<dbReference type="OrthoDB" id="5853607at2759"/>
<dbReference type="Gene3D" id="3.30.420.10">
    <property type="entry name" value="Ribonuclease H-like superfamily/Ribonuclease H"/>
    <property type="match status" value="1"/>
</dbReference>
<evidence type="ECO:0000313" key="6">
    <source>
        <dbReference type="WBParaSite" id="BXY_0329700.1"/>
    </source>
</evidence>
<feature type="compositionally biased region" description="Acidic residues" evidence="1">
    <location>
        <begin position="155"/>
        <end position="168"/>
    </location>
</feature>
<reference evidence="6" key="1">
    <citation type="submission" date="2016-11" db="UniProtKB">
        <authorList>
            <consortium name="WormBaseParasite"/>
        </authorList>
    </citation>
    <scope>IDENTIFICATION</scope>
</reference>
<gene>
    <name evidence="2" type="ORF">BXYJ_LOCUS15010</name>
</gene>
<feature type="compositionally biased region" description="Polar residues" evidence="1">
    <location>
        <begin position="446"/>
        <end position="469"/>
    </location>
</feature>
<dbReference type="eggNOG" id="KOG0017">
    <property type="taxonomic scope" value="Eukaryota"/>
</dbReference>
<dbReference type="EMBL" id="CAJFCV020000006">
    <property type="protein sequence ID" value="CAG9130990.1"/>
    <property type="molecule type" value="Genomic_DNA"/>
</dbReference>
<evidence type="ECO:0000313" key="3">
    <source>
        <dbReference type="EMBL" id="CAG9130990.1"/>
    </source>
</evidence>
<proteinExistence type="predicted"/>
<reference evidence="3" key="2">
    <citation type="submission" date="2020-08" db="EMBL/GenBank/DDBJ databases">
        <authorList>
            <person name="Kikuchi T."/>
        </authorList>
    </citation>
    <scope>NUCLEOTIDE SEQUENCE</scope>
    <source>
        <strain evidence="2">Ka4C1</strain>
    </source>
</reference>
<evidence type="ECO:0000313" key="2">
    <source>
        <dbReference type="EMBL" id="CAD5234919.1"/>
    </source>
</evidence>
<dbReference type="GO" id="GO:0003676">
    <property type="term" value="F:nucleic acid binding"/>
    <property type="evidence" value="ECO:0007669"/>
    <property type="project" value="InterPro"/>
</dbReference>
<evidence type="ECO:0000313" key="4">
    <source>
        <dbReference type="Proteomes" id="UP000095284"/>
    </source>
</evidence>
<feature type="compositionally biased region" description="Pro residues" evidence="1">
    <location>
        <begin position="473"/>
        <end position="490"/>
    </location>
</feature>
<feature type="region of interest" description="Disordered" evidence="1">
    <location>
        <begin position="152"/>
        <end position="180"/>
    </location>
</feature>
<dbReference type="EMBL" id="CAJFDI010000006">
    <property type="protein sequence ID" value="CAD5234919.1"/>
    <property type="molecule type" value="Genomic_DNA"/>
</dbReference>
<dbReference type="Proteomes" id="UP000095284">
    <property type="component" value="Unplaced"/>
</dbReference>
<name>A0A1I7RRF0_BURXY</name>
<protein>
    <submittedName>
        <fullName evidence="2">(pine wood nematode) hypothetical protein</fullName>
    </submittedName>
</protein>
<dbReference type="Proteomes" id="UP000659654">
    <property type="component" value="Unassembled WGS sequence"/>
</dbReference>
<dbReference type="AlphaFoldDB" id="A0A1I7RRF0"/>
<feature type="region of interest" description="Disordered" evidence="1">
    <location>
        <begin position="446"/>
        <end position="514"/>
    </location>
</feature>
<sequence>MADARQKFLAKATSVYARKPNNTCVINKYEYVQRVQRLMAIANGDAKLPQDQRLLKNCCLYTDPTDPSNPKLCKANTTLAYVPMEDMYDVLHGIHEQLNHAGRNCMQRYVRTRYCNVSKDCIMMFLTTCENCPRQRRMNGVTKKQLMTLQGFTSGDEDDDLEDMEDDKDMGMPSTSAGANASVVSTTPLNIGFQKKDSETFSRGQFEIYNMHDHPDGAFHAFLRYVNLQTNEVRLRPLIMDTVDKIADSLVDIFCDQGAPVVLQSLNGRQTVKNVVKEINKIMPQCRLLDGEMRHSAEGSDVILGQLNELMKRHGHNNWAKMLRVLQFELNSSKHRSGFSPFEVLYGRQPSMGLRSSKLLDAIYEKTQSEEEIMEYLQDAELVRMSVFCQQAPLNSNSSVEKKIPTNSGARQVYEDHQGFSNHYSPITSTTGMQNSPSINQFEITIPQSSTPSNTSHYVHTNPHTPIASNQPTPQPPPQLQQLNPQPPAQPQVNPLPSSTLDHYQHQPPPDNAQHFDHQSNNIIYAHPDSGSNDIIIKPEGINQQQQMNECIVQQQMNC</sequence>
<evidence type="ECO:0000256" key="1">
    <source>
        <dbReference type="SAM" id="MobiDB-lite"/>
    </source>
</evidence>
<dbReference type="Proteomes" id="UP000582659">
    <property type="component" value="Unassembled WGS sequence"/>
</dbReference>
<dbReference type="InterPro" id="IPR036397">
    <property type="entry name" value="RNaseH_sf"/>
</dbReference>
<evidence type="ECO:0000313" key="5">
    <source>
        <dbReference type="Proteomes" id="UP000659654"/>
    </source>
</evidence>
<organism evidence="4 6">
    <name type="scientific">Bursaphelenchus xylophilus</name>
    <name type="common">Pinewood nematode worm</name>
    <name type="synonym">Aphelenchoides xylophilus</name>
    <dbReference type="NCBI Taxonomy" id="6326"/>
    <lineage>
        <taxon>Eukaryota</taxon>
        <taxon>Metazoa</taxon>
        <taxon>Ecdysozoa</taxon>
        <taxon>Nematoda</taxon>
        <taxon>Chromadorea</taxon>
        <taxon>Rhabditida</taxon>
        <taxon>Tylenchina</taxon>
        <taxon>Tylenchomorpha</taxon>
        <taxon>Aphelenchoidea</taxon>
        <taxon>Aphelenchoididae</taxon>
        <taxon>Bursaphelenchus</taxon>
    </lineage>
</organism>
<accession>A0A1I7RRF0</accession>
<dbReference type="WBParaSite" id="BXY_0329700.1">
    <property type="protein sequence ID" value="BXY_0329700.1"/>
    <property type="gene ID" value="BXY_0329700"/>
</dbReference>
<keyword evidence="5" id="KW-1185">Reference proteome</keyword>